<dbReference type="Proteomes" id="UP000019486">
    <property type="component" value="Unassembled WGS sequence"/>
</dbReference>
<evidence type="ECO:0000256" key="1">
    <source>
        <dbReference type="SAM" id="Phobius"/>
    </source>
</evidence>
<sequence>MKHSTALRHSSTTGSLGQTILNSAAGAWLALLEHRRIRRDYRYLMDADDTLLRDIGVTRDDIRKASMGTAPSGAHR</sequence>
<evidence type="ECO:0000313" key="2">
    <source>
        <dbReference type="EMBL" id="EWY37731.1"/>
    </source>
</evidence>
<keyword evidence="3" id="KW-1185">Reference proteome</keyword>
<proteinExistence type="predicted"/>
<keyword evidence="1" id="KW-0472">Membrane</keyword>
<dbReference type="EMBL" id="AVFL01000023">
    <property type="protein sequence ID" value="EWY37731.1"/>
    <property type="molecule type" value="Genomic_DNA"/>
</dbReference>
<dbReference type="AlphaFoldDB" id="W9GYR1"/>
<feature type="transmembrane region" description="Helical" evidence="1">
    <location>
        <begin position="12"/>
        <end position="32"/>
    </location>
</feature>
<organism evidence="2 3">
    <name type="scientific">Skermanella stibiiresistens SB22</name>
    <dbReference type="NCBI Taxonomy" id="1385369"/>
    <lineage>
        <taxon>Bacteria</taxon>
        <taxon>Pseudomonadati</taxon>
        <taxon>Pseudomonadota</taxon>
        <taxon>Alphaproteobacteria</taxon>
        <taxon>Rhodospirillales</taxon>
        <taxon>Azospirillaceae</taxon>
        <taxon>Skermanella</taxon>
    </lineage>
</organism>
<dbReference type="OrthoDB" id="7360855at2"/>
<evidence type="ECO:0000313" key="3">
    <source>
        <dbReference type="Proteomes" id="UP000019486"/>
    </source>
</evidence>
<dbReference type="STRING" id="1385369.N825_09120"/>
<evidence type="ECO:0008006" key="4">
    <source>
        <dbReference type="Google" id="ProtNLM"/>
    </source>
</evidence>
<keyword evidence="1" id="KW-1133">Transmembrane helix</keyword>
<name>W9GYR1_9PROT</name>
<comment type="caution">
    <text evidence="2">The sequence shown here is derived from an EMBL/GenBank/DDBJ whole genome shotgun (WGS) entry which is preliminary data.</text>
</comment>
<accession>W9GYR1</accession>
<keyword evidence="1" id="KW-0812">Transmembrane</keyword>
<gene>
    <name evidence="2" type="ORF">N825_09120</name>
</gene>
<reference evidence="2 3" key="1">
    <citation type="submission" date="2013-08" db="EMBL/GenBank/DDBJ databases">
        <title>The genome sequence of Skermanella stibiiresistens.</title>
        <authorList>
            <person name="Zhu W."/>
            <person name="Wang G."/>
        </authorList>
    </citation>
    <scope>NUCLEOTIDE SEQUENCE [LARGE SCALE GENOMIC DNA]</scope>
    <source>
        <strain evidence="2 3">SB22</strain>
    </source>
</reference>
<protein>
    <recommendedName>
        <fullName evidence="4">DUF1127 domain-containing protein</fullName>
    </recommendedName>
</protein>
<dbReference type="RefSeq" id="WP_037458216.1">
    <property type="nucleotide sequence ID" value="NZ_AVFL01000023.1"/>
</dbReference>